<reference evidence="4 5" key="1">
    <citation type="submission" date="2024-07" db="EMBL/GenBank/DDBJ databases">
        <authorList>
            <person name="Thanompreechachai J."/>
            <person name="Duangmal K."/>
        </authorList>
    </citation>
    <scope>NUCLEOTIDE SEQUENCE [LARGE SCALE GENOMIC DNA]</scope>
    <source>
        <strain evidence="4 5">LSe6-4</strain>
    </source>
</reference>
<accession>A0ABV4GZU3</accession>
<dbReference type="CDD" id="cd23659">
    <property type="entry name" value="USP_At3g01520-like"/>
    <property type="match status" value="2"/>
</dbReference>
<feature type="domain" description="UspA" evidence="3">
    <location>
        <begin position="173"/>
        <end position="311"/>
    </location>
</feature>
<dbReference type="Pfam" id="PF00582">
    <property type="entry name" value="Usp"/>
    <property type="match status" value="2"/>
</dbReference>
<protein>
    <submittedName>
        <fullName evidence="4">Universal stress protein</fullName>
    </submittedName>
</protein>
<feature type="domain" description="UspA" evidence="3">
    <location>
        <begin position="22"/>
        <end position="163"/>
    </location>
</feature>
<name>A0ABV4GZU3_9ACTN</name>
<comment type="caution">
    <text evidence="4">The sequence shown here is derived from an EMBL/GenBank/DDBJ whole genome shotgun (WGS) entry which is preliminary data.</text>
</comment>
<dbReference type="PANTHER" id="PTHR46553">
    <property type="entry name" value="ADENINE NUCLEOTIDE ALPHA HYDROLASES-LIKE SUPERFAMILY PROTEIN"/>
    <property type="match status" value="1"/>
</dbReference>
<dbReference type="InterPro" id="IPR014729">
    <property type="entry name" value="Rossmann-like_a/b/a_fold"/>
</dbReference>
<dbReference type="Gene3D" id="3.40.50.620">
    <property type="entry name" value="HUPs"/>
    <property type="match status" value="2"/>
</dbReference>
<evidence type="ECO:0000256" key="2">
    <source>
        <dbReference type="SAM" id="MobiDB-lite"/>
    </source>
</evidence>
<dbReference type="SUPFAM" id="SSF52402">
    <property type="entry name" value="Adenine nucleotide alpha hydrolases-like"/>
    <property type="match status" value="2"/>
</dbReference>
<evidence type="ECO:0000313" key="5">
    <source>
        <dbReference type="Proteomes" id="UP001565927"/>
    </source>
</evidence>
<sequence>MSADADAAVDAVGEAQDGGPGPVVVGIDGVEESRAALTWAATEAARRGTWLHVVHAAPQPVYGDVWTGGYAPLVLEELEAVARRTVEAAAEVARQTSPVRVRTHVSHESPRKALLTAAAGAQLVVTGARRRGRGHSGLLGGFVLGSTSLFIASRTPCPAVVVREEPAAGARGVVVGWDGSAQAEAALRWAADRATATDGDLLVLTVWRAPADRATGFDPGAFEDARRAAGEDVDRRVQDVLDRLRREHPGLRVQGRGVEDTDPGDVLLAAAEDAELLVVGARGHGAFVSALLGSTSHDVLHRATCPVVVVPDAGRAAEHRGGDRSGARA</sequence>
<evidence type="ECO:0000256" key="1">
    <source>
        <dbReference type="ARBA" id="ARBA00008791"/>
    </source>
</evidence>
<dbReference type="RefSeq" id="WP_370440624.1">
    <property type="nucleotide sequence ID" value="NZ_JBGFTU010000006.1"/>
</dbReference>
<organism evidence="4 5">
    <name type="scientific">Kineococcus halophytocola</name>
    <dbReference type="NCBI Taxonomy" id="3234027"/>
    <lineage>
        <taxon>Bacteria</taxon>
        <taxon>Bacillati</taxon>
        <taxon>Actinomycetota</taxon>
        <taxon>Actinomycetes</taxon>
        <taxon>Kineosporiales</taxon>
        <taxon>Kineosporiaceae</taxon>
        <taxon>Kineococcus</taxon>
    </lineage>
</organism>
<keyword evidence="5" id="KW-1185">Reference proteome</keyword>
<gene>
    <name evidence="4" type="ORF">AB2L27_06290</name>
</gene>
<dbReference type="PANTHER" id="PTHR46553:SF3">
    <property type="entry name" value="ADENINE NUCLEOTIDE ALPHA HYDROLASES-LIKE SUPERFAMILY PROTEIN"/>
    <property type="match status" value="1"/>
</dbReference>
<evidence type="ECO:0000259" key="3">
    <source>
        <dbReference type="Pfam" id="PF00582"/>
    </source>
</evidence>
<evidence type="ECO:0000313" key="4">
    <source>
        <dbReference type="EMBL" id="MEZ0164374.1"/>
    </source>
</evidence>
<proteinExistence type="inferred from homology"/>
<comment type="similarity">
    <text evidence="1">Belongs to the universal stress protein A family.</text>
</comment>
<dbReference type="Proteomes" id="UP001565927">
    <property type="component" value="Unassembled WGS sequence"/>
</dbReference>
<dbReference type="InterPro" id="IPR006015">
    <property type="entry name" value="Universal_stress_UspA"/>
</dbReference>
<dbReference type="PRINTS" id="PR01438">
    <property type="entry name" value="UNVRSLSTRESS"/>
</dbReference>
<feature type="compositionally biased region" description="Low complexity" evidence="2">
    <location>
        <begin position="1"/>
        <end position="12"/>
    </location>
</feature>
<dbReference type="InterPro" id="IPR006016">
    <property type="entry name" value="UspA"/>
</dbReference>
<dbReference type="EMBL" id="JBGFTU010000006">
    <property type="protein sequence ID" value="MEZ0164374.1"/>
    <property type="molecule type" value="Genomic_DNA"/>
</dbReference>
<feature type="region of interest" description="Disordered" evidence="2">
    <location>
        <begin position="1"/>
        <end position="20"/>
    </location>
</feature>